<feature type="chain" id="PRO_5032741636" evidence="1">
    <location>
        <begin position="19"/>
        <end position="220"/>
    </location>
</feature>
<accession>A0A838ZRY0</accession>
<protein>
    <submittedName>
        <fullName evidence="3">DUF2807 domain-containing protein</fullName>
    </submittedName>
</protein>
<evidence type="ECO:0000313" key="3">
    <source>
        <dbReference type="EMBL" id="MBA5629692.1"/>
    </source>
</evidence>
<dbReference type="Proteomes" id="UP000552241">
    <property type="component" value="Unassembled WGS sequence"/>
</dbReference>
<dbReference type="Gene3D" id="2.160.20.120">
    <property type="match status" value="1"/>
</dbReference>
<proteinExistence type="predicted"/>
<gene>
    <name evidence="3" type="ORF">HU137_07905</name>
</gene>
<keyword evidence="4" id="KW-1185">Reference proteome</keyword>
<reference evidence="3 4" key="1">
    <citation type="submission" date="2020-07" db="EMBL/GenBank/DDBJ databases">
        <title>Moheibacter lacus sp. nov., a member of the family Flavobacteriaceae isolated from freshwater lake sediment.</title>
        <authorList>
            <person name="Liu Y."/>
        </authorList>
    </citation>
    <scope>NUCLEOTIDE SEQUENCE [LARGE SCALE GENOMIC DNA]</scope>
    <source>
        <strain evidence="3 4">BDHS18</strain>
    </source>
</reference>
<evidence type="ECO:0000259" key="2">
    <source>
        <dbReference type="Pfam" id="PF10988"/>
    </source>
</evidence>
<feature type="signal peptide" evidence="1">
    <location>
        <begin position="1"/>
        <end position="18"/>
    </location>
</feature>
<dbReference type="AlphaFoldDB" id="A0A838ZRY0"/>
<dbReference type="InterPro" id="IPR021255">
    <property type="entry name" value="DUF2807"/>
</dbReference>
<evidence type="ECO:0000256" key="1">
    <source>
        <dbReference type="SAM" id="SignalP"/>
    </source>
</evidence>
<evidence type="ECO:0000313" key="4">
    <source>
        <dbReference type="Proteomes" id="UP000552241"/>
    </source>
</evidence>
<feature type="domain" description="Putative auto-transporter adhesin head GIN" evidence="2">
    <location>
        <begin position="27"/>
        <end position="204"/>
    </location>
</feature>
<dbReference type="Pfam" id="PF10988">
    <property type="entry name" value="DUF2807"/>
    <property type="match status" value="1"/>
</dbReference>
<name>A0A838ZRY0_9FLAO</name>
<dbReference type="EMBL" id="JACDZE010000001">
    <property type="protein sequence ID" value="MBA5629692.1"/>
    <property type="molecule type" value="Genomic_DNA"/>
</dbReference>
<sequence>MKSMIILLFAVFSSFTFAQIKQDLGEFNFVEVYDKIPVKLVKSDVNSILIEGPKANDVEVISKNNQLKIRMKTDDFLRGEDVRVTLKYIGLNEIHANEGSMITAENTISVDQLILNAKEGAEILLTIDVNDLEVKTNTGGRIITNGTADYQKVVSNSGGNYDGQKLETSTTEVTVNAGGEAKVLATKTVDAKTRAGGNIHIFGGAEVAQQTLAGGKIHIH</sequence>
<keyword evidence="1" id="KW-0732">Signal</keyword>
<dbReference type="RefSeq" id="WP_182043236.1">
    <property type="nucleotide sequence ID" value="NZ_JACDZE010000001.1"/>
</dbReference>
<comment type="caution">
    <text evidence="3">The sequence shown here is derived from an EMBL/GenBank/DDBJ whole genome shotgun (WGS) entry which is preliminary data.</text>
</comment>
<organism evidence="3 4">
    <name type="scientific">Moheibacter lacus</name>
    <dbReference type="NCBI Taxonomy" id="2745851"/>
    <lineage>
        <taxon>Bacteria</taxon>
        <taxon>Pseudomonadati</taxon>
        <taxon>Bacteroidota</taxon>
        <taxon>Flavobacteriia</taxon>
        <taxon>Flavobacteriales</taxon>
        <taxon>Weeksellaceae</taxon>
        <taxon>Moheibacter</taxon>
    </lineage>
</organism>